<protein>
    <recommendedName>
        <fullName evidence="3">HEPN domain-containing protein</fullName>
    </recommendedName>
</protein>
<dbReference type="EMBL" id="JANIBL010000100">
    <property type="protein sequence ID" value="MCQ8119860.1"/>
    <property type="molecule type" value="Genomic_DNA"/>
</dbReference>
<evidence type="ECO:0000313" key="2">
    <source>
        <dbReference type="Proteomes" id="UP001524570"/>
    </source>
</evidence>
<accession>A0ABT1TYL4</accession>
<dbReference type="RefSeq" id="WP_256608680.1">
    <property type="nucleotide sequence ID" value="NZ_JANIBL010000100.1"/>
</dbReference>
<gene>
    <name evidence="1" type="ORF">NP589_20750</name>
</gene>
<dbReference type="Proteomes" id="UP001524570">
    <property type="component" value="Unassembled WGS sequence"/>
</dbReference>
<feature type="non-terminal residue" evidence="1">
    <location>
        <position position="139"/>
    </location>
</feature>
<name>A0ABT1TYL4_9GAMM</name>
<evidence type="ECO:0000313" key="1">
    <source>
        <dbReference type="EMBL" id="MCQ8119860.1"/>
    </source>
</evidence>
<sequence>MLNHSNAREIAKRYEEALTDLRLLILYAHSVSASIQGKEAADDQQYYASIIFSKIVSHAITLIRSVPKSLSISADSGAELWDLSSAACLARAILETNDALAYMADRIDEPEQLLLRIRIWELHDKEHRISMLESIHSSA</sequence>
<organism evidence="1 2">
    <name type="scientific">Methylomonas rosea</name>
    <dbReference type="NCBI Taxonomy" id="2952227"/>
    <lineage>
        <taxon>Bacteria</taxon>
        <taxon>Pseudomonadati</taxon>
        <taxon>Pseudomonadota</taxon>
        <taxon>Gammaproteobacteria</taxon>
        <taxon>Methylococcales</taxon>
        <taxon>Methylococcaceae</taxon>
        <taxon>Methylomonas</taxon>
    </lineage>
</organism>
<evidence type="ECO:0008006" key="3">
    <source>
        <dbReference type="Google" id="ProtNLM"/>
    </source>
</evidence>
<proteinExistence type="predicted"/>
<reference evidence="1 2" key="1">
    <citation type="submission" date="2022-07" db="EMBL/GenBank/DDBJ databases">
        <title>Methylomonas rivi sp. nov., Methylomonas rosea sp. nov., Methylomonas aureus sp. nov. and Methylomonas subterranea sp. nov., four novel methanotrophs isolated from a freshwater creek and the deep terrestrial subsurface.</title>
        <authorList>
            <person name="Abin C."/>
            <person name="Sankaranarayanan K."/>
            <person name="Garner C."/>
            <person name="Sindelar R."/>
            <person name="Kotary K."/>
            <person name="Garner R."/>
            <person name="Barclay S."/>
            <person name="Lawson P."/>
            <person name="Krumholz L."/>
        </authorList>
    </citation>
    <scope>NUCLEOTIDE SEQUENCE [LARGE SCALE GENOMIC DNA]</scope>
    <source>
        <strain evidence="1 2">WSC-7</strain>
    </source>
</reference>
<keyword evidence="2" id="KW-1185">Reference proteome</keyword>
<comment type="caution">
    <text evidence="1">The sequence shown here is derived from an EMBL/GenBank/DDBJ whole genome shotgun (WGS) entry which is preliminary data.</text>
</comment>